<feature type="transmembrane region" description="Helical" evidence="1">
    <location>
        <begin position="49"/>
        <end position="70"/>
    </location>
</feature>
<name>A0AAN7Q5K2_9COLE</name>
<dbReference type="PANTHER" id="PTHR11683">
    <property type="entry name" value="MYELIN PROTEOLIPID"/>
    <property type="match status" value="1"/>
</dbReference>
<gene>
    <name evidence="2" type="ORF">RN001_002670</name>
</gene>
<evidence type="ECO:0000256" key="1">
    <source>
        <dbReference type="SAM" id="Phobius"/>
    </source>
</evidence>
<evidence type="ECO:0000313" key="2">
    <source>
        <dbReference type="EMBL" id="KAK4886399.1"/>
    </source>
</evidence>
<dbReference type="GO" id="GO:0005886">
    <property type="term" value="C:plasma membrane"/>
    <property type="evidence" value="ECO:0007669"/>
    <property type="project" value="TreeGrafter"/>
</dbReference>
<organism evidence="2 3">
    <name type="scientific">Aquatica leii</name>
    <dbReference type="NCBI Taxonomy" id="1421715"/>
    <lineage>
        <taxon>Eukaryota</taxon>
        <taxon>Metazoa</taxon>
        <taxon>Ecdysozoa</taxon>
        <taxon>Arthropoda</taxon>
        <taxon>Hexapoda</taxon>
        <taxon>Insecta</taxon>
        <taxon>Pterygota</taxon>
        <taxon>Neoptera</taxon>
        <taxon>Endopterygota</taxon>
        <taxon>Coleoptera</taxon>
        <taxon>Polyphaga</taxon>
        <taxon>Elateriformia</taxon>
        <taxon>Elateroidea</taxon>
        <taxon>Lampyridae</taxon>
        <taxon>Luciolinae</taxon>
        <taxon>Aquatica</taxon>
    </lineage>
</organism>
<keyword evidence="1" id="KW-0472">Membrane</keyword>
<sequence>MADVQLPLQETAFISRSQASLGRYSQYSIQSSIVHKQGGCEACLSRIPYATLIATIMCTLGVVVFCWTMFKGATLSILMFEQVFKMRLFWIDAIQMTFVIIGACMGALGCMILTVGCLATGATRRKVYRAWRTRVGGRISCAIFMTITYMLQTAWMLMFCFLVVTTFVFTIFWNMCENPRVKDLLDCIDFTQFYFLFPQGTKQEHMKVCGENDVKLFCGDYVDKAEFMFILATAATVLIILSLIHYLMCLAANYAHIRDHEKFQELQDLHYLTDPDIGGSKDRF</sequence>
<comment type="caution">
    <text evidence="2">The sequence shown here is derived from an EMBL/GenBank/DDBJ whole genome shotgun (WGS) entry which is preliminary data.</text>
</comment>
<keyword evidence="1" id="KW-0812">Transmembrane</keyword>
<feature type="transmembrane region" description="Helical" evidence="1">
    <location>
        <begin position="90"/>
        <end position="119"/>
    </location>
</feature>
<dbReference type="Pfam" id="PF01275">
    <property type="entry name" value="Myelin_PLP"/>
    <property type="match status" value="1"/>
</dbReference>
<dbReference type="AlphaFoldDB" id="A0AAN7Q5K2"/>
<dbReference type="Proteomes" id="UP001353858">
    <property type="component" value="Unassembled WGS sequence"/>
</dbReference>
<evidence type="ECO:0000313" key="3">
    <source>
        <dbReference type="Proteomes" id="UP001353858"/>
    </source>
</evidence>
<keyword evidence="1" id="KW-1133">Transmembrane helix</keyword>
<dbReference type="EMBL" id="JARPUR010000001">
    <property type="protein sequence ID" value="KAK4886399.1"/>
    <property type="molecule type" value="Genomic_DNA"/>
</dbReference>
<protein>
    <submittedName>
        <fullName evidence="2">Uncharacterized protein</fullName>
    </submittedName>
</protein>
<feature type="transmembrane region" description="Helical" evidence="1">
    <location>
        <begin position="140"/>
        <end position="173"/>
    </location>
</feature>
<dbReference type="InterPro" id="IPR001614">
    <property type="entry name" value="Myelin_PLP"/>
</dbReference>
<accession>A0AAN7Q5K2</accession>
<feature type="transmembrane region" description="Helical" evidence="1">
    <location>
        <begin position="227"/>
        <end position="248"/>
    </location>
</feature>
<dbReference type="PANTHER" id="PTHR11683:SF12">
    <property type="entry name" value="M6, ISOFORM F"/>
    <property type="match status" value="1"/>
</dbReference>
<reference evidence="3" key="1">
    <citation type="submission" date="2023-01" db="EMBL/GenBank/DDBJ databases">
        <title>Key to firefly adult light organ development and bioluminescence: homeobox transcription factors regulate luciferase expression and transportation to peroxisome.</title>
        <authorList>
            <person name="Fu X."/>
        </authorList>
    </citation>
    <scope>NUCLEOTIDE SEQUENCE [LARGE SCALE GENOMIC DNA]</scope>
</reference>
<dbReference type="GO" id="GO:0031175">
    <property type="term" value="P:neuron projection development"/>
    <property type="evidence" value="ECO:0007669"/>
    <property type="project" value="TreeGrafter"/>
</dbReference>
<keyword evidence="3" id="KW-1185">Reference proteome</keyword>
<proteinExistence type="predicted"/>